<keyword evidence="3" id="KW-0645">Protease</keyword>
<reference evidence="11" key="1">
    <citation type="journal article" date="2013" name="Science">
        <title>Gene transfer from bacteria and archaea facilitated evolution of an extremophilic eukaryote.</title>
        <authorList>
            <person name="Schonknecht G."/>
            <person name="Chen W.H."/>
            <person name="Ternes C.M."/>
            <person name="Barbier G.G."/>
            <person name="Shrestha R.P."/>
            <person name="Stanke M."/>
            <person name="Brautigam A."/>
            <person name="Baker B.J."/>
            <person name="Banfield J.F."/>
            <person name="Garavito R.M."/>
            <person name="Carr K."/>
            <person name="Wilkerson C."/>
            <person name="Rensing S.A."/>
            <person name="Gagneul D."/>
            <person name="Dickenson N.E."/>
            <person name="Oesterhelt C."/>
            <person name="Lercher M.J."/>
            <person name="Weber A.P."/>
        </authorList>
    </citation>
    <scope>NUCLEOTIDE SEQUENCE [LARGE SCALE GENOMIC DNA]</scope>
    <source>
        <strain evidence="11">074W</strain>
    </source>
</reference>
<evidence type="ECO:0000313" key="11">
    <source>
        <dbReference type="Proteomes" id="UP000030680"/>
    </source>
</evidence>
<dbReference type="GO" id="GO:0016020">
    <property type="term" value="C:membrane"/>
    <property type="evidence" value="ECO:0007669"/>
    <property type="project" value="UniProtKB-SubCell"/>
</dbReference>
<comment type="similarity">
    <text evidence="2">Belongs to the peptidase S54 family.</text>
</comment>
<evidence type="ECO:0000256" key="5">
    <source>
        <dbReference type="ARBA" id="ARBA00022801"/>
    </source>
</evidence>
<gene>
    <name evidence="10" type="ORF">Gasu_16430</name>
</gene>
<name>M2XLS9_GALSU</name>
<evidence type="ECO:0000256" key="2">
    <source>
        <dbReference type="ARBA" id="ARBA00009045"/>
    </source>
</evidence>
<dbReference type="Gramene" id="EME31147">
    <property type="protein sequence ID" value="EME31147"/>
    <property type="gene ID" value="Gasu_16430"/>
</dbReference>
<evidence type="ECO:0000256" key="1">
    <source>
        <dbReference type="ARBA" id="ARBA00004141"/>
    </source>
</evidence>
<dbReference type="GO" id="GO:0004252">
    <property type="term" value="F:serine-type endopeptidase activity"/>
    <property type="evidence" value="ECO:0007669"/>
    <property type="project" value="InterPro"/>
</dbReference>
<feature type="transmembrane region" description="Helical" evidence="8">
    <location>
        <begin position="44"/>
        <end position="65"/>
    </location>
</feature>
<dbReference type="eggNOG" id="KOG2632">
    <property type="taxonomic scope" value="Eukaryota"/>
</dbReference>
<feature type="transmembrane region" description="Helical" evidence="8">
    <location>
        <begin position="171"/>
        <end position="188"/>
    </location>
</feature>
<dbReference type="RefSeq" id="XP_005707667.1">
    <property type="nucleotide sequence ID" value="XM_005707610.1"/>
</dbReference>
<dbReference type="InterPro" id="IPR035952">
    <property type="entry name" value="Rhomboid-like_sf"/>
</dbReference>
<dbReference type="Pfam" id="PF01694">
    <property type="entry name" value="Rhomboid"/>
    <property type="match status" value="1"/>
</dbReference>
<evidence type="ECO:0000256" key="4">
    <source>
        <dbReference type="ARBA" id="ARBA00022692"/>
    </source>
</evidence>
<dbReference type="AlphaFoldDB" id="M2XLS9"/>
<feature type="domain" description="Peptidase S54 rhomboid" evidence="9">
    <location>
        <begin position="59"/>
        <end position="205"/>
    </location>
</feature>
<dbReference type="GeneID" id="17089820"/>
<evidence type="ECO:0000256" key="6">
    <source>
        <dbReference type="ARBA" id="ARBA00022989"/>
    </source>
</evidence>
<dbReference type="InterPro" id="IPR022764">
    <property type="entry name" value="Peptidase_S54_rhomboid_dom"/>
</dbReference>
<dbReference type="SUPFAM" id="SSF144091">
    <property type="entry name" value="Rhomboid-like"/>
    <property type="match status" value="1"/>
</dbReference>
<keyword evidence="11" id="KW-1185">Reference proteome</keyword>
<dbReference type="EMBL" id="KB454494">
    <property type="protein sequence ID" value="EME31147.1"/>
    <property type="molecule type" value="Genomic_DNA"/>
</dbReference>
<feature type="transmembrane region" description="Helical" evidence="8">
    <location>
        <begin position="96"/>
        <end position="122"/>
    </location>
</feature>
<keyword evidence="5" id="KW-0378">Hydrolase</keyword>
<keyword evidence="4 8" id="KW-0812">Transmembrane</keyword>
<accession>M2XLS9</accession>
<dbReference type="Proteomes" id="UP000030680">
    <property type="component" value="Unassembled WGS sequence"/>
</dbReference>
<dbReference type="PANTHER" id="PTHR43066:SF1">
    <property type="entry name" value="RHOMBOID PROTEIN 2"/>
    <property type="match status" value="1"/>
</dbReference>
<dbReference type="OrthoDB" id="5986at2759"/>
<organism evidence="10 11">
    <name type="scientific">Galdieria sulphuraria</name>
    <name type="common">Red alga</name>
    <dbReference type="NCBI Taxonomy" id="130081"/>
    <lineage>
        <taxon>Eukaryota</taxon>
        <taxon>Rhodophyta</taxon>
        <taxon>Bangiophyceae</taxon>
        <taxon>Galdieriales</taxon>
        <taxon>Galdieriaceae</taxon>
        <taxon>Galdieria</taxon>
    </lineage>
</organism>
<sequence length="337" mass="37990">MQTFLNGVKALLLNFPGTTLVSGSLCSLVILLYLLQTITKTDSFFYCVSLEQVFFSYRVYLLFIAPLLHSSFWHLLFNVIALLGIGPVVESRKGSTLYGLLCLLLLLVSESLFLIFELLIYLQSRYLFFFPISQSCVVGFSGLLFALFVIDCIQVSVRTVQLFGRIPVRSNWIPWIFLLLIQAILPGVSFLGHLSGIFAGYIYILGGFDWILPSCERLHQCDDRIWFANLNSFVLHNDICCSAAQPSGRVSNFFSYQSLCPSNIRNWFSWKTDSSEDIRFPGKGHRLGDDSSVRLISAQVTEQKLSGKESGMKDVDERTVLAKTEGYGSACSEKWHD</sequence>
<feature type="transmembrane region" description="Helical" evidence="8">
    <location>
        <begin position="128"/>
        <end position="150"/>
    </location>
</feature>
<comment type="subcellular location">
    <subcellularLocation>
        <location evidence="1">Membrane</location>
        <topology evidence="1">Multi-pass membrane protein</topology>
    </subcellularLocation>
</comment>
<dbReference type="PANTHER" id="PTHR43066">
    <property type="entry name" value="RHOMBOID-RELATED PROTEIN"/>
    <property type="match status" value="1"/>
</dbReference>
<evidence type="ECO:0000256" key="8">
    <source>
        <dbReference type="SAM" id="Phobius"/>
    </source>
</evidence>
<dbReference type="OMA" id="ASYESCA"/>
<feature type="transmembrane region" description="Helical" evidence="8">
    <location>
        <begin position="71"/>
        <end position="89"/>
    </location>
</feature>
<evidence type="ECO:0000259" key="9">
    <source>
        <dbReference type="Pfam" id="PF01694"/>
    </source>
</evidence>
<dbReference type="GO" id="GO:0006508">
    <property type="term" value="P:proteolysis"/>
    <property type="evidence" value="ECO:0007669"/>
    <property type="project" value="UniProtKB-KW"/>
</dbReference>
<evidence type="ECO:0000313" key="10">
    <source>
        <dbReference type="EMBL" id="EME31147.1"/>
    </source>
</evidence>
<evidence type="ECO:0000256" key="7">
    <source>
        <dbReference type="ARBA" id="ARBA00023136"/>
    </source>
</evidence>
<proteinExistence type="inferred from homology"/>
<dbReference type="KEGG" id="gsl:Gasu_16430"/>
<protein>
    <submittedName>
        <fullName evidence="10">Rhomboid domain-containing protein 1</fullName>
    </submittedName>
</protein>
<keyword evidence="6 8" id="KW-1133">Transmembrane helix</keyword>
<feature type="transmembrane region" description="Helical" evidence="8">
    <location>
        <begin position="12"/>
        <end position="35"/>
    </location>
</feature>
<keyword evidence="7 8" id="KW-0472">Membrane</keyword>
<dbReference type="Gene3D" id="1.20.1540.10">
    <property type="entry name" value="Rhomboid-like"/>
    <property type="match status" value="1"/>
</dbReference>
<evidence type="ECO:0000256" key="3">
    <source>
        <dbReference type="ARBA" id="ARBA00022670"/>
    </source>
</evidence>